<sequence>MTEKKPRPAARKPAARGTRAAKVTKLPATAGVTREPDGAGSLPPCDGDTLISLFAGLVEPLGRALPISCEVVLHDLAKLPNSIVAVHGDVTGRQVGDPATDLLLERATTGELDHMMGYASKLPDGRQLRSTTMIIRDAANVPVAALCINSDLSMWRSVERIAAAMIGDVLPAAEAVQHVPQVPQLPEPLDTPSEVFAKDVDELASHLVHQAVTEQGIPVELMKKEHKIAVVRSLKARGMFLLRDAVEMIAATLMVTRFTIYNYLNEIEDEDKDGQPSKQGTTKRKG</sequence>
<dbReference type="InterPro" id="IPR039446">
    <property type="entry name" value="DauR-like"/>
</dbReference>
<dbReference type="InterPro" id="IPR039445">
    <property type="entry name" value="DauR-like_HTH"/>
</dbReference>
<comment type="caution">
    <text evidence="4">The sequence shown here is derived from an EMBL/GenBank/DDBJ whole genome shotgun (WGS) entry which is preliminary data.</text>
</comment>
<dbReference type="PANTHER" id="PTHR35568:SF1">
    <property type="entry name" value="TRANSCRIPTIONAL REGULATOR DAUR"/>
    <property type="match status" value="1"/>
</dbReference>
<name>A0ABS7S3U4_9MICO</name>
<dbReference type="Pfam" id="PF13309">
    <property type="entry name" value="HTH_22"/>
    <property type="match status" value="1"/>
</dbReference>
<feature type="domain" description="Transcriptional regulator DauR-like HTH" evidence="3">
    <location>
        <begin position="205"/>
        <end position="265"/>
    </location>
</feature>
<dbReference type="InterPro" id="IPR013559">
    <property type="entry name" value="YheO"/>
</dbReference>
<accession>A0ABS7S3U4</accession>
<reference evidence="4 5" key="1">
    <citation type="submission" date="2021-04" db="EMBL/GenBank/DDBJ databases">
        <title>Ruania sp. nov., isolated from sandy soil of mangrove forest.</title>
        <authorList>
            <person name="Ge X."/>
            <person name="Huang R."/>
            <person name="Liu W."/>
        </authorList>
    </citation>
    <scope>NUCLEOTIDE SEQUENCE [LARGE SCALE GENOMIC DNA]</scope>
    <source>
        <strain evidence="4 5">N2-46</strain>
    </source>
</reference>
<evidence type="ECO:0000259" key="3">
    <source>
        <dbReference type="Pfam" id="PF13309"/>
    </source>
</evidence>
<evidence type="ECO:0000259" key="2">
    <source>
        <dbReference type="Pfam" id="PF08348"/>
    </source>
</evidence>
<proteinExistence type="predicted"/>
<dbReference type="Proteomes" id="UP000826651">
    <property type="component" value="Unassembled WGS sequence"/>
</dbReference>
<protein>
    <submittedName>
        <fullName evidence="4">PAS domain-containing protein</fullName>
    </submittedName>
</protein>
<feature type="region of interest" description="Disordered" evidence="1">
    <location>
        <begin position="1"/>
        <end position="43"/>
    </location>
</feature>
<organism evidence="4 5">
    <name type="scientific">Occultella gossypii</name>
    <dbReference type="NCBI Taxonomy" id="2800820"/>
    <lineage>
        <taxon>Bacteria</taxon>
        <taxon>Bacillati</taxon>
        <taxon>Actinomycetota</taxon>
        <taxon>Actinomycetes</taxon>
        <taxon>Micrococcales</taxon>
        <taxon>Ruaniaceae</taxon>
        <taxon>Occultella</taxon>
    </lineage>
</organism>
<feature type="domain" description="YheO-like" evidence="2">
    <location>
        <begin position="55"/>
        <end position="159"/>
    </location>
</feature>
<dbReference type="PANTHER" id="PTHR35568">
    <property type="entry name" value="TRANSCRIPTIONAL REGULATOR DAUR"/>
    <property type="match status" value="1"/>
</dbReference>
<gene>
    <name evidence="4" type="ORF">KCQ71_02480</name>
</gene>
<dbReference type="RefSeq" id="WP_223402481.1">
    <property type="nucleotide sequence ID" value="NZ_JAGSHT010000002.1"/>
</dbReference>
<dbReference type="EMBL" id="JAGSHT010000002">
    <property type="protein sequence ID" value="MBZ2195006.1"/>
    <property type="molecule type" value="Genomic_DNA"/>
</dbReference>
<evidence type="ECO:0000313" key="4">
    <source>
        <dbReference type="EMBL" id="MBZ2195006.1"/>
    </source>
</evidence>
<keyword evidence="5" id="KW-1185">Reference proteome</keyword>
<dbReference type="Pfam" id="PF08348">
    <property type="entry name" value="PAS_6"/>
    <property type="match status" value="1"/>
</dbReference>
<evidence type="ECO:0000256" key="1">
    <source>
        <dbReference type="SAM" id="MobiDB-lite"/>
    </source>
</evidence>
<evidence type="ECO:0000313" key="5">
    <source>
        <dbReference type="Proteomes" id="UP000826651"/>
    </source>
</evidence>